<evidence type="ECO:0000256" key="1">
    <source>
        <dbReference type="PROSITE-ProRule" id="PRU00339"/>
    </source>
</evidence>
<protein>
    <submittedName>
        <fullName evidence="2">Uncharacterized protein</fullName>
    </submittedName>
</protein>
<gene>
    <name evidence="2" type="ORF">C0601_12160</name>
</gene>
<dbReference type="EMBL" id="PKTG01000130">
    <property type="protein sequence ID" value="PLX15726.1"/>
    <property type="molecule type" value="Genomic_DNA"/>
</dbReference>
<dbReference type="InterPro" id="IPR019734">
    <property type="entry name" value="TPR_rpt"/>
</dbReference>
<keyword evidence="1" id="KW-0802">TPR repeat</keyword>
<dbReference type="Pfam" id="PF13424">
    <property type="entry name" value="TPR_12"/>
    <property type="match status" value="1"/>
</dbReference>
<dbReference type="Gene3D" id="1.25.40.10">
    <property type="entry name" value="Tetratricopeptide repeat domain"/>
    <property type="match status" value="1"/>
</dbReference>
<sequence length="172" mass="20609">MKKKIILSLLLIGIIISKSSSFKDSVKLIKENKFEQAQIILEELYKKSPEDVYILNNLGVVFLEKNQYNKAERFFNKALDIKKDFKSAFMNLGILYYYREDWYTLIKHSFSGIDLFPEERNIIDLIISYSYYRVREFKKAKDVFNKVESEKLKNNQIELYKHLKNKLRLITE</sequence>
<organism evidence="2 3">
    <name type="scientific">Muiribacterium halophilum</name>
    <dbReference type="NCBI Taxonomy" id="2053465"/>
    <lineage>
        <taxon>Bacteria</taxon>
        <taxon>Candidatus Muiribacteriota</taxon>
        <taxon>Candidatus Muiribacteriia</taxon>
        <taxon>Candidatus Muiribacteriales</taxon>
        <taxon>Candidatus Muiribacteriaceae</taxon>
        <taxon>Candidatus Muiribacterium</taxon>
    </lineage>
</organism>
<dbReference type="SUPFAM" id="SSF48452">
    <property type="entry name" value="TPR-like"/>
    <property type="match status" value="1"/>
</dbReference>
<accession>A0A2N5ZAN3</accession>
<reference evidence="2 3" key="1">
    <citation type="submission" date="2017-11" db="EMBL/GenBank/DDBJ databases">
        <title>Genome-resolved metagenomics identifies genetic mobility, metabolic interactions, and unexpected diversity in perchlorate-reducing communities.</title>
        <authorList>
            <person name="Barnum T.P."/>
            <person name="Figueroa I.A."/>
            <person name="Carlstrom C.I."/>
            <person name="Lucas L.N."/>
            <person name="Engelbrektson A.L."/>
            <person name="Coates J.D."/>
        </authorList>
    </citation>
    <scope>NUCLEOTIDE SEQUENCE [LARGE SCALE GENOMIC DNA]</scope>
    <source>
        <strain evidence="2">BM706</strain>
    </source>
</reference>
<name>A0A2N5ZAN3_MUIH1</name>
<dbReference type="SMART" id="SM00028">
    <property type="entry name" value="TPR"/>
    <property type="match status" value="1"/>
</dbReference>
<dbReference type="PROSITE" id="PS50005">
    <property type="entry name" value="TPR"/>
    <property type="match status" value="1"/>
</dbReference>
<evidence type="ECO:0000313" key="2">
    <source>
        <dbReference type="EMBL" id="PLX15726.1"/>
    </source>
</evidence>
<evidence type="ECO:0000313" key="3">
    <source>
        <dbReference type="Proteomes" id="UP000234857"/>
    </source>
</evidence>
<feature type="repeat" description="TPR" evidence="1">
    <location>
        <begin position="52"/>
        <end position="85"/>
    </location>
</feature>
<proteinExistence type="predicted"/>
<dbReference type="AlphaFoldDB" id="A0A2N5ZAN3"/>
<dbReference type="InterPro" id="IPR011990">
    <property type="entry name" value="TPR-like_helical_dom_sf"/>
</dbReference>
<dbReference type="Proteomes" id="UP000234857">
    <property type="component" value="Unassembled WGS sequence"/>
</dbReference>
<comment type="caution">
    <text evidence="2">The sequence shown here is derived from an EMBL/GenBank/DDBJ whole genome shotgun (WGS) entry which is preliminary data.</text>
</comment>